<dbReference type="InterPro" id="IPR046335">
    <property type="entry name" value="LacI/GalR-like_sensor"/>
</dbReference>
<dbReference type="Pfam" id="PF13377">
    <property type="entry name" value="Peripla_BP_3"/>
    <property type="match status" value="1"/>
</dbReference>
<evidence type="ECO:0000256" key="1">
    <source>
        <dbReference type="ARBA" id="ARBA00023015"/>
    </source>
</evidence>
<dbReference type="SUPFAM" id="SSF47413">
    <property type="entry name" value="lambda repressor-like DNA-binding domains"/>
    <property type="match status" value="1"/>
</dbReference>
<sequence length="347" mass="39409">MPIKKKVTLQDLASQLNLSVHTVSKSLRGLPGMSEDTRKVVVELARRSGYRTKEQERGLAVEHIPQFTSKPRTFLFIVIERMRYSIMHQLILKGLQEKMSEFGHSVKNLVVPNSIEPRTFGDWLEENNVEYSDGVFIPPSIGERLERRLLALRVPRIMINFPPPSEKVDSVIWDVGTAIHQSVRYLVSMNHRAILYIGDTTTSRGFRIRWQAFRAAMAEAGEEVDPGQHVIGRMTGKEMWVGEVIDKLKKTKPSAILAAVPFDLAWIYYACSVAGRRIPEDCSLIGLQDHRNELIPNLSRPLLLVQESGIRAAERMLWRLANPIQPYESTLLQGTFFAGDTVVPRLQ</sequence>
<protein>
    <submittedName>
        <fullName evidence="5">LacI family transcriptional regulator</fullName>
    </submittedName>
</protein>
<reference evidence="5" key="1">
    <citation type="journal article" date="2014" name="Int. J. Syst. Evol. Microbiol.">
        <title>Complete genome sequence of Corynebacterium casei LMG S-19264T (=DSM 44701T), isolated from a smear-ripened cheese.</title>
        <authorList>
            <consortium name="US DOE Joint Genome Institute (JGI-PGF)"/>
            <person name="Walter F."/>
            <person name="Albersmeier A."/>
            <person name="Kalinowski J."/>
            <person name="Ruckert C."/>
        </authorList>
    </citation>
    <scope>NUCLEOTIDE SEQUENCE</scope>
    <source>
        <strain evidence="5">CGMCC 1.15178</strain>
    </source>
</reference>
<comment type="caution">
    <text evidence="5">The sequence shown here is derived from an EMBL/GenBank/DDBJ whole genome shotgun (WGS) entry which is preliminary data.</text>
</comment>
<dbReference type="GO" id="GO:0003700">
    <property type="term" value="F:DNA-binding transcription factor activity"/>
    <property type="evidence" value="ECO:0007669"/>
    <property type="project" value="TreeGrafter"/>
</dbReference>
<dbReference type="Proteomes" id="UP000612456">
    <property type="component" value="Unassembled WGS sequence"/>
</dbReference>
<dbReference type="GO" id="GO:0000976">
    <property type="term" value="F:transcription cis-regulatory region binding"/>
    <property type="evidence" value="ECO:0007669"/>
    <property type="project" value="TreeGrafter"/>
</dbReference>
<organism evidence="5 6">
    <name type="scientific">Paenibacillus nasutitermitis</name>
    <dbReference type="NCBI Taxonomy" id="1652958"/>
    <lineage>
        <taxon>Bacteria</taxon>
        <taxon>Bacillati</taxon>
        <taxon>Bacillota</taxon>
        <taxon>Bacilli</taxon>
        <taxon>Bacillales</taxon>
        <taxon>Paenibacillaceae</taxon>
        <taxon>Paenibacillus</taxon>
    </lineage>
</organism>
<dbReference type="PANTHER" id="PTHR30146">
    <property type="entry name" value="LACI-RELATED TRANSCRIPTIONAL REPRESSOR"/>
    <property type="match status" value="1"/>
</dbReference>
<keyword evidence="6" id="KW-1185">Reference proteome</keyword>
<dbReference type="CDD" id="cd06267">
    <property type="entry name" value="PBP1_LacI_sugar_binding-like"/>
    <property type="match status" value="1"/>
</dbReference>
<name>A0A916Z7H1_9BACL</name>
<dbReference type="InterPro" id="IPR000843">
    <property type="entry name" value="HTH_LacI"/>
</dbReference>
<keyword evidence="3" id="KW-0804">Transcription</keyword>
<proteinExistence type="predicted"/>
<keyword evidence="2" id="KW-0238">DNA-binding</keyword>
<dbReference type="RefSeq" id="WP_188994753.1">
    <property type="nucleotide sequence ID" value="NZ_BMHP01000003.1"/>
</dbReference>
<evidence type="ECO:0000256" key="3">
    <source>
        <dbReference type="ARBA" id="ARBA00023163"/>
    </source>
</evidence>
<evidence type="ECO:0000313" key="5">
    <source>
        <dbReference type="EMBL" id="GGD80205.1"/>
    </source>
</evidence>
<reference evidence="5" key="2">
    <citation type="submission" date="2020-09" db="EMBL/GenBank/DDBJ databases">
        <authorList>
            <person name="Sun Q."/>
            <person name="Zhou Y."/>
        </authorList>
    </citation>
    <scope>NUCLEOTIDE SEQUENCE</scope>
    <source>
        <strain evidence="5">CGMCC 1.15178</strain>
    </source>
</reference>
<keyword evidence="1" id="KW-0805">Transcription regulation</keyword>
<dbReference type="InterPro" id="IPR028082">
    <property type="entry name" value="Peripla_BP_I"/>
</dbReference>
<dbReference type="AlphaFoldDB" id="A0A916Z7H1"/>
<feature type="domain" description="HTH lacI-type" evidence="4">
    <location>
        <begin position="7"/>
        <end position="61"/>
    </location>
</feature>
<dbReference type="PROSITE" id="PS50932">
    <property type="entry name" value="HTH_LACI_2"/>
    <property type="match status" value="1"/>
</dbReference>
<evidence type="ECO:0000256" key="2">
    <source>
        <dbReference type="ARBA" id="ARBA00023125"/>
    </source>
</evidence>
<evidence type="ECO:0000259" key="4">
    <source>
        <dbReference type="PROSITE" id="PS50932"/>
    </source>
</evidence>
<dbReference type="InterPro" id="IPR010982">
    <property type="entry name" value="Lambda_DNA-bd_dom_sf"/>
</dbReference>
<dbReference type="PANTHER" id="PTHR30146:SF109">
    <property type="entry name" value="HTH-TYPE TRANSCRIPTIONAL REGULATOR GALS"/>
    <property type="match status" value="1"/>
</dbReference>
<dbReference type="Gene3D" id="3.40.50.2300">
    <property type="match status" value="2"/>
</dbReference>
<gene>
    <name evidence="5" type="ORF">GCM10010911_42900</name>
</gene>
<dbReference type="CDD" id="cd01392">
    <property type="entry name" value="HTH_LacI"/>
    <property type="match status" value="1"/>
</dbReference>
<dbReference type="SMART" id="SM00354">
    <property type="entry name" value="HTH_LACI"/>
    <property type="match status" value="1"/>
</dbReference>
<dbReference type="SUPFAM" id="SSF53822">
    <property type="entry name" value="Periplasmic binding protein-like I"/>
    <property type="match status" value="1"/>
</dbReference>
<dbReference type="EMBL" id="BMHP01000003">
    <property type="protein sequence ID" value="GGD80205.1"/>
    <property type="molecule type" value="Genomic_DNA"/>
</dbReference>
<dbReference type="Gene3D" id="1.10.260.40">
    <property type="entry name" value="lambda repressor-like DNA-binding domains"/>
    <property type="match status" value="1"/>
</dbReference>
<accession>A0A916Z7H1</accession>
<evidence type="ECO:0000313" key="6">
    <source>
        <dbReference type="Proteomes" id="UP000612456"/>
    </source>
</evidence>